<reference evidence="1 2" key="1">
    <citation type="submission" date="2024-09" db="EMBL/GenBank/DDBJ databases">
        <title>Rethinking Asexuality: The Enigmatic Case of Functional Sexual Genes in Lepraria (Stereocaulaceae).</title>
        <authorList>
            <person name="Doellman M."/>
            <person name="Sun Y."/>
            <person name="Barcenas-Pena A."/>
            <person name="Lumbsch H.T."/>
            <person name="Grewe F."/>
        </authorList>
    </citation>
    <scope>NUCLEOTIDE SEQUENCE [LARGE SCALE GENOMIC DNA]</scope>
    <source>
        <strain evidence="1 2">Mercado 3170</strain>
    </source>
</reference>
<organism evidence="1 2">
    <name type="scientific">Stereocaulon virgatum</name>
    <dbReference type="NCBI Taxonomy" id="373712"/>
    <lineage>
        <taxon>Eukaryota</taxon>
        <taxon>Fungi</taxon>
        <taxon>Dikarya</taxon>
        <taxon>Ascomycota</taxon>
        <taxon>Pezizomycotina</taxon>
        <taxon>Lecanoromycetes</taxon>
        <taxon>OSLEUM clade</taxon>
        <taxon>Lecanoromycetidae</taxon>
        <taxon>Lecanorales</taxon>
        <taxon>Lecanorineae</taxon>
        <taxon>Stereocaulaceae</taxon>
        <taxon>Stereocaulon</taxon>
    </lineage>
</organism>
<evidence type="ECO:0000313" key="1">
    <source>
        <dbReference type="EMBL" id="KAL2046423.1"/>
    </source>
</evidence>
<protein>
    <submittedName>
        <fullName evidence="1">Uncharacterized protein</fullName>
    </submittedName>
</protein>
<dbReference type="Proteomes" id="UP001590950">
    <property type="component" value="Unassembled WGS sequence"/>
</dbReference>
<sequence length="120" mass="13259">MEGEESSLPRHLSQQDFIDRALLGEAALTAVLKMKENDRVPEGFFEMMEKTYTSLAPVIKRAASTVLKPLMETGLRITLENVAKGNHVPNISTTRQEINHAEGDDDMLEDLATQNLCGSS</sequence>
<keyword evidence="2" id="KW-1185">Reference proteome</keyword>
<proteinExistence type="predicted"/>
<name>A0ABR4AKX4_9LECA</name>
<evidence type="ECO:0000313" key="2">
    <source>
        <dbReference type="Proteomes" id="UP001590950"/>
    </source>
</evidence>
<accession>A0ABR4AKX4</accession>
<dbReference type="EMBL" id="JBEFKJ010000004">
    <property type="protein sequence ID" value="KAL2046423.1"/>
    <property type="molecule type" value="Genomic_DNA"/>
</dbReference>
<comment type="caution">
    <text evidence="1">The sequence shown here is derived from an EMBL/GenBank/DDBJ whole genome shotgun (WGS) entry which is preliminary data.</text>
</comment>
<gene>
    <name evidence="1" type="ORF">N7G274_001870</name>
</gene>